<sequence>MGLSKLTPASRYDYLLNKGLATPEQLQKALSVSKSTKKSVELILTQQFKLKKADIGKSLSLFYGCPFKEFDPKAPVPIELITNLKKTFLLHDLWVPLSWRKDGVDILIDDPWDLRKTGLISGLTKTRKINFCVGIKEDIEKFISLFFEKKTEKATQAMIAELDMIPDISFEEEEEEEDLEMSEETDEPSSQVVRLVDQVIVAALRKNASDIHVEPSPITHKTTIRFRLDGVCQEYMQVPNSLTRGVLSRLKIMAGIDIAERRLPQDGKIKFRRRGIPPLDLRLATLPTAGGHEDAVMRLLVASGALKLDEMGLSERNLRVMKRILVQPYGLILAVGPTGSGKTTTLHSALGYINKPGVKIWTAEDPVEITQPGLRQVEVKPKIGLDFAKVMRSFLRADPDVIMIGEMRDNETASIGIEASLTGHLVLSTLHTNSASETITRLLDMGLNPLNFSDALLGVLAQRLIRKLCSNCRKKYHPSLEEFEALAAEYGKEAFQSANIEYSPKLVLYRPSGCDACSGTGYRGRMGIHELLEGTPEIKRLIKKEGVVEELFAQGVKDGMTTLKQDGIDKVFSGLTDISEVRRVCID</sequence>
<dbReference type="AlphaFoldDB" id="A0A8J6N4A3"/>
<evidence type="ECO:0000259" key="4">
    <source>
        <dbReference type="PROSITE" id="PS00662"/>
    </source>
</evidence>
<evidence type="ECO:0000256" key="3">
    <source>
        <dbReference type="ARBA" id="ARBA00022840"/>
    </source>
</evidence>
<evidence type="ECO:0000256" key="2">
    <source>
        <dbReference type="ARBA" id="ARBA00022741"/>
    </source>
</evidence>
<dbReference type="InterPro" id="IPR003593">
    <property type="entry name" value="AAA+_ATPase"/>
</dbReference>
<dbReference type="SMART" id="SM00382">
    <property type="entry name" value="AAA"/>
    <property type="match status" value="1"/>
</dbReference>
<dbReference type="SUPFAM" id="SSF160246">
    <property type="entry name" value="EspE N-terminal domain-like"/>
    <property type="match status" value="1"/>
</dbReference>
<dbReference type="PROSITE" id="PS00662">
    <property type="entry name" value="T2SP_E"/>
    <property type="match status" value="1"/>
</dbReference>
<dbReference type="Pfam" id="PF05157">
    <property type="entry name" value="MshEN"/>
    <property type="match status" value="1"/>
</dbReference>
<dbReference type="Gene3D" id="3.30.450.90">
    <property type="match status" value="1"/>
</dbReference>
<organism evidence="5 6">
    <name type="scientific">Candidatus Desulfacyla euxinica</name>
    <dbReference type="NCBI Taxonomy" id="2841693"/>
    <lineage>
        <taxon>Bacteria</taxon>
        <taxon>Deltaproteobacteria</taxon>
        <taxon>Candidatus Desulfacyla</taxon>
    </lineage>
</organism>
<dbReference type="SUPFAM" id="SSF52540">
    <property type="entry name" value="P-loop containing nucleoside triphosphate hydrolases"/>
    <property type="match status" value="1"/>
</dbReference>
<proteinExistence type="inferred from homology"/>
<dbReference type="PANTHER" id="PTHR30258">
    <property type="entry name" value="TYPE II SECRETION SYSTEM PROTEIN GSPE-RELATED"/>
    <property type="match status" value="1"/>
</dbReference>
<reference evidence="5 6" key="1">
    <citation type="submission" date="2020-08" db="EMBL/GenBank/DDBJ databases">
        <title>Bridging the membrane lipid divide: bacteria of the FCB group superphylum have the potential to synthesize archaeal ether lipids.</title>
        <authorList>
            <person name="Villanueva L."/>
            <person name="Von Meijenfeldt F.A.B."/>
            <person name="Westbye A.B."/>
            <person name="Yadav S."/>
            <person name="Hopmans E.C."/>
            <person name="Dutilh B.E."/>
            <person name="Sinninghe Damste J.S."/>
        </authorList>
    </citation>
    <scope>NUCLEOTIDE SEQUENCE [LARGE SCALE GENOMIC DNA]</scope>
    <source>
        <strain evidence="5">NIOZ-UU27</strain>
    </source>
</reference>
<accession>A0A8J6N4A3</accession>
<dbReference type="Pfam" id="PF00437">
    <property type="entry name" value="T2SSE"/>
    <property type="match status" value="1"/>
</dbReference>
<comment type="similarity">
    <text evidence="1">Belongs to the GSP E family.</text>
</comment>
<evidence type="ECO:0000313" key="6">
    <source>
        <dbReference type="Proteomes" id="UP000650524"/>
    </source>
</evidence>
<dbReference type="InterPro" id="IPR027417">
    <property type="entry name" value="P-loop_NTPase"/>
</dbReference>
<dbReference type="InterPro" id="IPR037257">
    <property type="entry name" value="T2SS_E_N_sf"/>
</dbReference>
<name>A0A8J6N4A3_9DELT</name>
<evidence type="ECO:0000313" key="5">
    <source>
        <dbReference type="EMBL" id="MBC8179351.1"/>
    </source>
</evidence>
<evidence type="ECO:0000256" key="1">
    <source>
        <dbReference type="ARBA" id="ARBA00006611"/>
    </source>
</evidence>
<dbReference type="Gene3D" id="3.40.50.300">
    <property type="entry name" value="P-loop containing nucleotide triphosphate hydrolases"/>
    <property type="match status" value="1"/>
</dbReference>
<dbReference type="GO" id="GO:0016887">
    <property type="term" value="F:ATP hydrolysis activity"/>
    <property type="evidence" value="ECO:0007669"/>
    <property type="project" value="TreeGrafter"/>
</dbReference>
<keyword evidence="2" id="KW-0547">Nucleotide-binding</keyword>
<keyword evidence="3" id="KW-0067">ATP-binding</keyword>
<dbReference type="InterPro" id="IPR001482">
    <property type="entry name" value="T2SS/T4SS_dom"/>
</dbReference>
<dbReference type="GO" id="GO:0005886">
    <property type="term" value="C:plasma membrane"/>
    <property type="evidence" value="ECO:0007669"/>
    <property type="project" value="TreeGrafter"/>
</dbReference>
<dbReference type="InterPro" id="IPR007831">
    <property type="entry name" value="T2SS_GspE_N"/>
</dbReference>
<dbReference type="EMBL" id="JACNJD010000377">
    <property type="protein sequence ID" value="MBC8179351.1"/>
    <property type="molecule type" value="Genomic_DNA"/>
</dbReference>
<dbReference type="Proteomes" id="UP000650524">
    <property type="component" value="Unassembled WGS sequence"/>
</dbReference>
<dbReference type="GO" id="GO:0005524">
    <property type="term" value="F:ATP binding"/>
    <property type="evidence" value="ECO:0007669"/>
    <property type="project" value="UniProtKB-KW"/>
</dbReference>
<gene>
    <name evidence="5" type="ORF">H8E19_18255</name>
</gene>
<dbReference type="CDD" id="cd01129">
    <property type="entry name" value="PulE-GspE-like"/>
    <property type="match status" value="1"/>
</dbReference>
<feature type="domain" description="Bacterial type II secretion system protein E" evidence="4">
    <location>
        <begin position="395"/>
        <end position="409"/>
    </location>
</feature>
<dbReference type="PANTHER" id="PTHR30258:SF1">
    <property type="entry name" value="PROTEIN TRANSPORT PROTEIN HOFB HOMOLOG"/>
    <property type="match status" value="1"/>
</dbReference>
<protein>
    <submittedName>
        <fullName evidence="5">Type II/IV secretion system protein</fullName>
    </submittedName>
</protein>
<comment type="caution">
    <text evidence="5">The sequence shown here is derived from an EMBL/GenBank/DDBJ whole genome shotgun (WGS) entry which is preliminary data.</text>
</comment>